<dbReference type="Gene3D" id="2.115.10.20">
    <property type="entry name" value="Glycosyl hydrolase domain, family 43"/>
    <property type="match status" value="1"/>
</dbReference>
<dbReference type="PANTHER" id="PTHR34106">
    <property type="entry name" value="GLYCOSIDASE"/>
    <property type="match status" value="1"/>
</dbReference>
<dbReference type="RefSeq" id="WP_068134496.1">
    <property type="nucleotide sequence ID" value="NZ_AP014924.1"/>
</dbReference>
<keyword evidence="5" id="KW-1185">Reference proteome</keyword>
<accession>A0A0K2SHP8</accession>
<dbReference type="Pfam" id="PF04041">
    <property type="entry name" value="Glyco_hydro_130"/>
    <property type="match status" value="1"/>
</dbReference>
<keyword evidence="2" id="KW-0808">Transferase</keyword>
<dbReference type="PANTHER" id="PTHR34106:SF5">
    <property type="entry name" value="GLYCOSIDASE"/>
    <property type="match status" value="1"/>
</dbReference>
<dbReference type="InterPro" id="IPR007184">
    <property type="entry name" value="Mannoside_phosphorylase"/>
</dbReference>
<evidence type="ECO:0000313" key="5">
    <source>
        <dbReference type="Proteomes" id="UP000065807"/>
    </source>
</evidence>
<dbReference type="AlphaFoldDB" id="A0A0K2SHP8"/>
<dbReference type="GO" id="GO:0016798">
    <property type="term" value="F:hydrolase activity, acting on glycosyl bonds"/>
    <property type="evidence" value="ECO:0007669"/>
    <property type="project" value="UniProtKB-KW"/>
</dbReference>
<dbReference type="KEGG" id="lpil:LIP_0784"/>
<dbReference type="GO" id="GO:0016757">
    <property type="term" value="F:glycosyltransferase activity"/>
    <property type="evidence" value="ECO:0007669"/>
    <property type="project" value="UniProtKB-KW"/>
</dbReference>
<proteinExistence type="inferred from homology"/>
<reference evidence="5" key="1">
    <citation type="submission" date="2015-07" db="EMBL/GenBank/DDBJ databases">
        <title>Complete genome sequence and phylogenetic analysis of Limnochorda pilosa.</title>
        <authorList>
            <person name="Watanabe M."/>
            <person name="Kojima H."/>
            <person name="Fukui M."/>
        </authorList>
    </citation>
    <scope>NUCLEOTIDE SEQUENCE [LARGE SCALE GENOMIC DNA]</scope>
    <source>
        <strain evidence="5">HC45</strain>
    </source>
</reference>
<dbReference type="InterPro" id="IPR023296">
    <property type="entry name" value="Glyco_hydro_beta-prop_sf"/>
</dbReference>
<organism evidence="4 5">
    <name type="scientific">Limnochorda pilosa</name>
    <dbReference type="NCBI Taxonomy" id="1555112"/>
    <lineage>
        <taxon>Bacteria</taxon>
        <taxon>Bacillati</taxon>
        <taxon>Bacillota</taxon>
        <taxon>Limnochordia</taxon>
        <taxon>Limnochordales</taxon>
        <taxon>Limnochordaceae</taxon>
        <taxon>Limnochorda</taxon>
    </lineage>
</organism>
<name>A0A0K2SHP8_LIMPI</name>
<keyword evidence="4" id="KW-0326">Glycosidase</keyword>
<protein>
    <submittedName>
        <fullName evidence="4">Glycosidase</fullName>
    </submittedName>
</protein>
<keyword evidence="1" id="KW-0328">Glycosyltransferase</keyword>
<dbReference type="SUPFAM" id="SSF75005">
    <property type="entry name" value="Arabinanase/levansucrase/invertase"/>
    <property type="match status" value="1"/>
</dbReference>
<dbReference type="Proteomes" id="UP000065807">
    <property type="component" value="Chromosome"/>
</dbReference>
<comment type="similarity">
    <text evidence="3">Belongs to the glycosyl hydrolase 130 family.</text>
</comment>
<dbReference type="EMBL" id="AP014924">
    <property type="protein sequence ID" value="BAS26641.1"/>
    <property type="molecule type" value="Genomic_DNA"/>
</dbReference>
<keyword evidence="4" id="KW-0378">Hydrolase</keyword>
<reference evidence="5" key="2">
    <citation type="journal article" date="2016" name="Int. J. Syst. Evol. Microbiol.">
        <title>Complete genome sequence and cell structure of Limnochorda pilosa, a Gram-negative spore-former within the phylum Firmicutes.</title>
        <authorList>
            <person name="Watanabe M."/>
            <person name="Kojima H."/>
            <person name="Fukui M."/>
        </authorList>
    </citation>
    <scope>NUCLEOTIDE SEQUENCE [LARGE SCALE GENOMIC DNA]</scope>
    <source>
        <strain evidence="5">HC45</strain>
    </source>
</reference>
<dbReference type="PIRSF" id="PIRSF016202">
    <property type="entry name" value="PH1107"/>
    <property type="match status" value="1"/>
</dbReference>
<dbReference type="OrthoDB" id="9759709at2"/>
<gene>
    <name evidence="4" type="ORF">LIP_0784</name>
</gene>
<dbReference type="CDD" id="cd18612">
    <property type="entry name" value="GH130_Lin0857-like"/>
    <property type="match status" value="1"/>
</dbReference>
<evidence type="ECO:0000256" key="1">
    <source>
        <dbReference type="ARBA" id="ARBA00022676"/>
    </source>
</evidence>
<sequence>MMRRDPHNPVITPADVIPSREGLEVIGAFNAGAAKIGEETLLLLRVAERPTNDDPDYVAFPHASEDGDGVQVLRIRRDSPDVDVSDPRAVVYRGQLHLTSISHLRLARSTDGVHFRVDPQPTLVPSGMYEEYGIEDPRITYLDGRYLIVYTSVSRRGVTVSLIRTPDFRTFERMGVIFPPENKDVAIFPARVGGRYAALHRPSARGLGSPDIWLAYSEDLRHWGDHRHLLGVRKGMWDGVRIGAGSVPFMTEKGWLAIYHGADETRYCLGGALMDAEAPHVVLARSQDPILVPEAPYETNGFFHNAVFTCGTVVEPDGTLRIFYGAADQSIALAVTSVDEVLDSLEPVPVRAR</sequence>
<evidence type="ECO:0000256" key="2">
    <source>
        <dbReference type="ARBA" id="ARBA00022679"/>
    </source>
</evidence>
<evidence type="ECO:0000313" key="4">
    <source>
        <dbReference type="EMBL" id="BAS26641.1"/>
    </source>
</evidence>
<dbReference type="PATRIC" id="fig|1555112.3.peg.815"/>
<dbReference type="STRING" id="1555112.LIP_0784"/>
<evidence type="ECO:0000256" key="3">
    <source>
        <dbReference type="ARBA" id="ARBA00024356"/>
    </source>
</evidence>